<dbReference type="AlphaFoldDB" id="A0A0M0BWE6"/>
<proteinExistence type="predicted"/>
<feature type="transmembrane region" description="Helical" evidence="1">
    <location>
        <begin position="70"/>
        <end position="89"/>
    </location>
</feature>
<keyword evidence="1" id="KW-1133">Transmembrane helix</keyword>
<organism evidence="2 3">
    <name type="scientific">miscellaneous Crenarchaeota group-1 archaeon SG8-32-1</name>
    <dbReference type="NCBI Taxonomy" id="1685124"/>
    <lineage>
        <taxon>Archaea</taxon>
        <taxon>Candidatus Bathyarchaeota</taxon>
        <taxon>MCG-1</taxon>
    </lineage>
</organism>
<sequence length="186" mass="20458">MSIKLLSKLKFFNSVPQLISLVLVASAAIVLVWIGGIIWKDISFWNKDIGTILTGSRTGEAISLGIGMTVINYLLVGVSLFVAGLVVFLRNRILSTTPEQVIEKRVIQVKNQEPVAPIKEQIPAAVKSPIKVENAIAQEERIFSGCLHHFGYLSSRPRDSPIPQECIICQRLGDCMVATVYVKKAN</sequence>
<accession>A0A0M0BWE6</accession>
<comment type="caution">
    <text evidence="2">The sequence shown here is derived from an EMBL/GenBank/DDBJ whole genome shotgun (WGS) entry which is preliminary data.</text>
</comment>
<feature type="transmembrane region" description="Helical" evidence="1">
    <location>
        <begin position="21"/>
        <end position="39"/>
    </location>
</feature>
<reference evidence="2 3" key="1">
    <citation type="submission" date="2015-06" db="EMBL/GenBank/DDBJ databases">
        <title>New insights into the roles of widespread benthic archaea in carbon and nitrogen cycling.</title>
        <authorList>
            <person name="Lazar C.S."/>
            <person name="Baker B.J."/>
            <person name="Seitz K.W."/>
            <person name="Hyde A.S."/>
            <person name="Dick G.J."/>
            <person name="Hinrichs K.-U."/>
            <person name="Teske A.P."/>
        </authorList>
    </citation>
    <scope>NUCLEOTIDE SEQUENCE [LARGE SCALE GENOMIC DNA]</scope>
    <source>
        <strain evidence="2">SG8-32-1</strain>
    </source>
</reference>
<dbReference type="EMBL" id="LFWU01000053">
    <property type="protein sequence ID" value="KON32779.1"/>
    <property type="molecule type" value="Genomic_DNA"/>
</dbReference>
<evidence type="ECO:0000313" key="2">
    <source>
        <dbReference type="EMBL" id="KON32779.1"/>
    </source>
</evidence>
<protein>
    <submittedName>
        <fullName evidence="2">Uncharacterized protein</fullName>
    </submittedName>
</protein>
<evidence type="ECO:0000313" key="3">
    <source>
        <dbReference type="Proteomes" id="UP000037237"/>
    </source>
</evidence>
<keyword evidence="1" id="KW-0812">Transmembrane</keyword>
<evidence type="ECO:0000256" key="1">
    <source>
        <dbReference type="SAM" id="Phobius"/>
    </source>
</evidence>
<dbReference type="Proteomes" id="UP000037237">
    <property type="component" value="Unassembled WGS sequence"/>
</dbReference>
<name>A0A0M0BWE6_9ARCH</name>
<gene>
    <name evidence="2" type="ORF">AC477_02450</name>
</gene>
<keyword evidence="1" id="KW-0472">Membrane</keyword>